<protein>
    <submittedName>
        <fullName evidence="2">Uncharacterized protein</fullName>
    </submittedName>
</protein>
<dbReference type="EMBL" id="NPEY01000002">
    <property type="protein sequence ID" value="OZT75399.1"/>
    <property type="molecule type" value="Genomic_DNA"/>
</dbReference>
<sequence length="112" mass="12196">MRFINKIYCGLALSTLGLISACSNNVPGCSDSQVTDLVLEITNDELTKVWGQEDANATHLSLNAIRTTDENEKTGALNCAAELSFNQATKFPVTYTVEVTDDEQIYVTVFGL</sequence>
<proteinExistence type="predicted"/>
<dbReference type="Proteomes" id="UP000216538">
    <property type="component" value="Unassembled WGS sequence"/>
</dbReference>
<accession>A0ABX4GCA6</accession>
<name>A0ABX4GCA6_9GAMM</name>
<evidence type="ECO:0000256" key="1">
    <source>
        <dbReference type="SAM" id="SignalP"/>
    </source>
</evidence>
<organism evidence="2 3">
    <name type="scientific">Vreelandella boliviensis LC1</name>
    <dbReference type="NCBI Taxonomy" id="1072583"/>
    <lineage>
        <taxon>Bacteria</taxon>
        <taxon>Pseudomonadati</taxon>
        <taxon>Pseudomonadota</taxon>
        <taxon>Gammaproteobacteria</taxon>
        <taxon>Oceanospirillales</taxon>
        <taxon>Halomonadaceae</taxon>
        <taxon>Vreelandella</taxon>
    </lineage>
</organism>
<evidence type="ECO:0000313" key="3">
    <source>
        <dbReference type="Proteomes" id="UP000216538"/>
    </source>
</evidence>
<comment type="caution">
    <text evidence="2">The sequence shown here is derived from an EMBL/GenBank/DDBJ whole genome shotgun (WGS) entry which is preliminary data.</text>
</comment>
<feature type="signal peptide" evidence="1">
    <location>
        <begin position="1"/>
        <end position="21"/>
    </location>
</feature>
<gene>
    <name evidence="2" type="ORF">CE457_03130</name>
</gene>
<evidence type="ECO:0000313" key="2">
    <source>
        <dbReference type="EMBL" id="OZT75399.1"/>
    </source>
</evidence>
<feature type="chain" id="PRO_5046640276" evidence="1">
    <location>
        <begin position="22"/>
        <end position="112"/>
    </location>
</feature>
<keyword evidence="1" id="KW-0732">Signal</keyword>
<keyword evidence="3" id="KW-1185">Reference proteome</keyword>
<reference evidence="2 3" key="1">
    <citation type="submission" date="2017-07" db="EMBL/GenBank/DDBJ databases">
        <title>Shotgun whole genome sequences of three halophilic bacterial isolates.</title>
        <authorList>
            <person name="Pozzo T."/>
            <person name="Higdon S.M."/>
            <person name="Quillaguaman J."/>
        </authorList>
    </citation>
    <scope>NUCLEOTIDE SEQUENCE [LARGE SCALE GENOMIC DNA]</scope>
    <source>
        <strain evidence="2 3">LC1</strain>
    </source>
</reference>
<dbReference type="PROSITE" id="PS51257">
    <property type="entry name" value="PROKAR_LIPOPROTEIN"/>
    <property type="match status" value="1"/>
</dbReference>